<dbReference type="STRING" id="1802727.A2937_03830"/>
<protein>
    <submittedName>
        <fullName evidence="1">Uncharacterized protein</fullName>
    </submittedName>
</protein>
<reference evidence="1 2" key="1">
    <citation type="journal article" date="2016" name="Nat. Commun.">
        <title>Thousands of microbial genomes shed light on interconnected biogeochemical processes in an aquifer system.</title>
        <authorList>
            <person name="Anantharaman K."/>
            <person name="Brown C.T."/>
            <person name="Hug L.A."/>
            <person name="Sharon I."/>
            <person name="Castelle C.J."/>
            <person name="Probst A.J."/>
            <person name="Thomas B.C."/>
            <person name="Singh A."/>
            <person name="Wilkins M.J."/>
            <person name="Karaoz U."/>
            <person name="Brodie E.L."/>
            <person name="Williams K.H."/>
            <person name="Hubbard S.S."/>
            <person name="Banfield J.F."/>
        </authorList>
    </citation>
    <scope>NUCLEOTIDE SEQUENCE [LARGE SCALE GENOMIC DNA]</scope>
</reference>
<accession>A0A1G2SFF2</accession>
<dbReference type="EMBL" id="MHUW01000017">
    <property type="protein sequence ID" value="OHA83422.1"/>
    <property type="molecule type" value="Genomic_DNA"/>
</dbReference>
<evidence type="ECO:0000313" key="1">
    <source>
        <dbReference type="EMBL" id="OHA83422.1"/>
    </source>
</evidence>
<proteinExistence type="predicted"/>
<comment type="caution">
    <text evidence="1">The sequence shown here is derived from an EMBL/GenBank/DDBJ whole genome shotgun (WGS) entry which is preliminary data.</text>
</comment>
<gene>
    <name evidence="1" type="ORF">A2937_03830</name>
</gene>
<organism evidence="1 2">
    <name type="scientific">Candidatus Yonathbacteria bacterium RIFCSPLOWO2_01_FULL_47_33b</name>
    <dbReference type="NCBI Taxonomy" id="1802727"/>
    <lineage>
        <taxon>Bacteria</taxon>
        <taxon>Candidatus Yonathiibacteriota</taxon>
    </lineage>
</organism>
<sequence>MGRRFFPAKNLLILGAFRAEYRTNQAKRLRTPPKGDASLQGKKVIVVHFVIFFDIILNESEKNLRGI</sequence>
<evidence type="ECO:0000313" key="2">
    <source>
        <dbReference type="Proteomes" id="UP000177987"/>
    </source>
</evidence>
<dbReference type="Proteomes" id="UP000177987">
    <property type="component" value="Unassembled WGS sequence"/>
</dbReference>
<dbReference type="AlphaFoldDB" id="A0A1G2SFF2"/>
<name>A0A1G2SFF2_9BACT</name>